<dbReference type="PROSITE" id="PS51257">
    <property type="entry name" value="PROKAR_LIPOPROTEIN"/>
    <property type="match status" value="1"/>
</dbReference>
<keyword evidence="2" id="KW-0732">Signal</keyword>
<geneLocation type="plasmid" evidence="3">
    <name>pLMA7</name>
</geneLocation>
<feature type="chain" id="PRO_5038640716" evidence="2">
    <location>
        <begin position="29"/>
        <end position="183"/>
    </location>
</feature>
<feature type="region of interest" description="Disordered" evidence="1">
    <location>
        <begin position="23"/>
        <end position="68"/>
    </location>
</feature>
<name>A0A141AXL1_9MICC</name>
<proteinExistence type="predicted"/>
<dbReference type="EMBL" id="KJ599675">
    <property type="protein sequence ID" value="AKA20847.1"/>
    <property type="molecule type" value="Genomic_DNA"/>
</dbReference>
<feature type="signal peptide" evidence="2">
    <location>
        <begin position="1"/>
        <end position="28"/>
    </location>
</feature>
<protein>
    <submittedName>
        <fullName evidence="3">Uncharacterized protein</fullName>
    </submittedName>
</protein>
<sequence>MRTRPLILLPLALAGLALQGCTATPAPAPSTSASAAPTAAASSTTAPTAAASSATPTTRPSSSAPAKPVDVQIRIQWIPRDGTTTTAARGGVNLFVGGTGADTHTKETIPAEPAGTTPLTLRTQAKPGEKIQVIANVPQLPAAGDLHCEIIADGTTAPLDAQTGDPKGMPMVQCEATVPEPTS</sequence>
<accession>A0A141AXL1</accession>
<evidence type="ECO:0000256" key="2">
    <source>
        <dbReference type="SAM" id="SignalP"/>
    </source>
</evidence>
<evidence type="ECO:0000256" key="1">
    <source>
        <dbReference type="SAM" id="MobiDB-lite"/>
    </source>
</evidence>
<keyword evidence="3" id="KW-0614">Plasmid</keyword>
<gene>
    <name evidence="3" type="ORF">pLMA7_p00140</name>
</gene>
<feature type="compositionally biased region" description="Low complexity" evidence="1">
    <location>
        <begin position="23"/>
        <end position="66"/>
    </location>
</feature>
<dbReference type="AlphaFoldDB" id="A0A141AXL1"/>
<reference evidence="3" key="1">
    <citation type="submission" date="2014-03" db="EMBL/GenBank/DDBJ databases">
        <authorList>
            <person name="Saikia M."/>
            <person name="Chaudhari Y."/>
            <person name="Khan M."/>
            <person name="Devi D."/>
        </authorList>
    </citation>
    <scope>NUCLEOTIDE SEQUENCE</scope>
    <source>
        <strain evidence="3">A7</strain>
        <plasmid evidence="3">pLMA7</plasmid>
    </source>
</reference>
<organism evidence="3">
    <name type="scientific">Micrococcus sp. A7</name>
    <dbReference type="NCBI Taxonomy" id="376418"/>
    <lineage>
        <taxon>Bacteria</taxon>
        <taxon>Bacillati</taxon>
        <taxon>Actinomycetota</taxon>
        <taxon>Actinomycetes</taxon>
        <taxon>Micrococcales</taxon>
        <taxon>Micrococcaceae</taxon>
        <taxon>Micrococcus</taxon>
    </lineage>
</organism>
<evidence type="ECO:0000313" key="3">
    <source>
        <dbReference type="EMBL" id="AKA20847.1"/>
    </source>
</evidence>